<evidence type="ECO:0000313" key="4">
    <source>
        <dbReference type="Proteomes" id="UP001230504"/>
    </source>
</evidence>
<keyword evidence="2" id="KW-0732">Signal</keyword>
<protein>
    <submittedName>
        <fullName evidence="3">Uncharacterized protein</fullName>
    </submittedName>
</protein>
<keyword evidence="4" id="KW-1185">Reference proteome</keyword>
<comment type="caution">
    <text evidence="3">The sequence shown here is derived from an EMBL/GenBank/DDBJ whole genome shotgun (WGS) entry which is preliminary data.</text>
</comment>
<evidence type="ECO:0000256" key="1">
    <source>
        <dbReference type="SAM" id="Phobius"/>
    </source>
</evidence>
<gene>
    <name evidence="3" type="ORF">LY79DRAFT_570233</name>
</gene>
<evidence type="ECO:0000256" key="2">
    <source>
        <dbReference type="SAM" id="SignalP"/>
    </source>
</evidence>
<evidence type="ECO:0000313" key="3">
    <source>
        <dbReference type="EMBL" id="KAK1570209.1"/>
    </source>
</evidence>
<dbReference type="GeneID" id="85443371"/>
<dbReference type="RefSeq" id="XP_060408360.1">
    <property type="nucleotide sequence ID" value="XM_060559131.1"/>
</dbReference>
<feature type="signal peptide" evidence="2">
    <location>
        <begin position="1"/>
        <end position="32"/>
    </location>
</feature>
<reference evidence="3" key="1">
    <citation type="submission" date="2021-06" db="EMBL/GenBank/DDBJ databases">
        <title>Comparative genomics, transcriptomics and evolutionary studies reveal genomic signatures of adaptation to plant cell wall in hemibiotrophic fungi.</title>
        <authorList>
            <consortium name="DOE Joint Genome Institute"/>
            <person name="Baroncelli R."/>
            <person name="Diaz J.F."/>
            <person name="Benocci T."/>
            <person name="Peng M."/>
            <person name="Battaglia E."/>
            <person name="Haridas S."/>
            <person name="Andreopoulos W."/>
            <person name="Labutti K."/>
            <person name="Pangilinan J."/>
            <person name="Floch G.L."/>
            <person name="Makela M.R."/>
            <person name="Henrissat B."/>
            <person name="Grigoriev I.V."/>
            <person name="Crouch J.A."/>
            <person name="De Vries R.P."/>
            <person name="Sukno S.A."/>
            <person name="Thon M.R."/>
        </authorList>
    </citation>
    <scope>NUCLEOTIDE SEQUENCE</scope>
    <source>
        <strain evidence="3">CBS 125086</strain>
    </source>
</reference>
<keyword evidence="1" id="KW-0472">Membrane</keyword>
<accession>A0AAD8PLZ5</accession>
<dbReference type="Proteomes" id="UP001230504">
    <property type="component" value="Unassembled WGS sequence"/>
</dbReference>
<organism evidence="3 4">
    <name type="scientific">Colletotrichum navitas</name>
    <dbReference type="NCBI Taxonomy" id="681940"/>
    <lineage>
        <taxon>Eukaryota</taxon>
        <taxon>Fungi</taxon>
        <taxon>Dikarya</taxon>
        <taxon>Ascomycota</taxon>
        <taxon>Pezizomycotina</taxon>
        <taxon>Sordariomycetes</taxon>
        <taxon>Hypocreomycetidae</taxon>
        <taxon>Glomerellales</taxon>
        <taxon>Glomerellaceae</taxon>
        <taxon>Colletotrichum</taxon>
        <taxon>Colletotrichum graminicola species complex</taxon>
    </lineage>
</organism>
<sequence length="77" mass="8771">MHPVRLERGSSREHIRLLTCFLVNLLFLIVCAECGWDGSCFILSYLVVFCFLSIFFNHLSQVLPPITNCLLSTSMCT</sequence>
<keyword evidence="1" id="KW-1133">Transmembrane helix</keyword>
<feature type="chain" id="PRO_5041929114" evidence="2">
    <location>
        <begin position="33"/>
        <end position="77"/>
    </location>
</feature>
<keyword evidence="1" id="KW-0812">Transmembrane</keyword>
<proteinExistence type="predicted"/>
<name>A0AAD8PLZ5_9PEZI</name>
<dbReference type="AlphaFoldDB" id="A0AAD8PLZ5"/>
<feature type="transmembrane region" description="Helical" evidence="1">
    <location>
        <begin position="42"/>
        <end position="59"/>
    </location>
</feature>
<dbReference type="EMBL" id="JAHLJV010000109">
    <property type="protein sequence ID" value="KAK1570209.1"/>
    <property type="molecule type" value="Genomic_DNA"/>
</dbReference>